<comment type="catalytic activity">
    <reaction evidence="7">
        <text>[thioredoxin]-disulfide + L-methionine + H2O = L-methionine (S)-S-oxide + [thioredoxin]-dithiol</text>
        <dbReference type="Rhea" id="RHEA:19993"/>
        <dbReference type="Rhea" id="RHEA-COMP:10698"/>
        <dbReference type="Rhea" id="RHEA-COMP:10700"/>
        <dbReference type="ChEBI" id="CHEBI:15377"/>
        <dbReference type="ChEBI" id="CHEBI:29950"/>
        <dbReference type="ChEBI" id="CHEBI:50058"/>
        <dbReference type="ChEBI" id="CHEBI:57844"/>
        <dbReference type="ChEBI" id="CHEBI:58772"/>
        <dbReference type="EC" id="1.8.4.11"/>
    </reaction>
</comment>
<dbReference type="EC" id="1.8.4.11" evidence="2"/>
<dbReference type="InterPro" id="IPR050162">
    <property type="entry name" value="MsrA_MetSO_reductase"/>
</dbReference>
<organism evidence="10 11">
    <name type="scientific">Arxiozyma heterogenica</name>
    <dbReference type="NCBI Taxonomy" id="278026"/>
    <lineage>
        <taxon>Eukaryota</taxon>
        <taxon>Fungi</taxon>
        <taxon>Dikarya</taxon>
        <taxon>Ascomycota</taxon>
        <taxon>Saccharomycotina</taxon>
        <taxon>Saccharomycetes</taxon>
        <taxon>Saccharomycetales</taxon>
        <taxon>Saccharomycetaceae</taxon>
        <taxon>Arxiozyma</taxon>
    </lineage>
</organism>
<dbReference type="SUPFAM" id="SSF47807">
    <property type="entry name" value="5' to 3' exonuclease, C-terminal subdomain"/>
    <property type="match status" value="1"/>
</dbReference>
<evidence type="ECO:0000256" key="2">
    <source>
        <dbReference type="ARBA" id="ARBA00012502"/>
    </source>
</evidence>
<comment type="catalytic activity">
    <reaction evidence="6">
        <text>L-methionyl-[protein] + [thioredoxin]-disulfide + H2O = L-methionyl-(S)-S-oxide-[protein] + [thioredoxin]-dithiol</text>
        <dbReference type="Rhea" id="RHEA:14217"/>
        <dbReference type="Rhea" id="RHEA-COMP:10698"/>
        <dbReference type="Rhea" id="RHEA-COMP:10700"/>
        <dbReference type="Rhea" id="RHEA-COMP:12313"/>
        <dbReference type="Rhea" id="RHEA-COMP:12315"/>
        <dbReference type="ChEBI" id="CHEBI:15377"/>
        <dbReference type="ChEBI" id="CHEBI:16044"/>
        <dbReference type="ChEBI" id="CHEBI:29950"/>
        <dbReference type="ChEBI" id="CHEBI:44120"/>
        <dbReference type="ChEBI" id="CHEBI:50058"/>
        <dbReference type="EC" id="1.8.4.11"/>
    </reaction>
</comment>
<evidence type="ECO:0000256" key="1">
    <source>
        <dbReference type="ARBA" id="ARBA00005591"/>
    </source>
</evidence>
<evidence type="ECO:0000313" key="10">
    <source>
        <dbReference type="EMBL" id="KAK5778913.1"/>
    </source>
</evidence>
<dbReference type="InterPro" id="IPR029060">
    <property type="entry name" value="PIN-like_dom_sf"/>
</dbReference>
<dbReference type="SUPFAM" id="SSF55068">
    <property type="entry name" value="Peptide methionine sulfoxide reductase"/>
    <property type="match status" value="1"/>
</dbReference>
<sequence>MDVMGVSQIWDIIRSNRDCHSGQVSDSVSYQRVPLKSFLLKRKPVIAIDAYHILFECGFFQFEYPGKPILNLLKRLKELIQLNVSFIMVFDGLEKPKEKNGKTHYKNKPYQCYPRFMTLLHKLFSFLKISMIQARGEGEVQCCILETQGKVDLIWSNDSDCLLFGGNNIMKNYSKYLLDIGVAPAASSPRRSTNDTLSGFSGNTKENFVTVLNYDSLLEDNSIKLLNREGLLLFSILLGADYHIKGVKGLGKEKSYQLASLKNPNFASKFYNIFNANHDNNTWDIQYKYDNFQKELFRYCKQHSSELFGKNYSVLFGNEKENFENWPPISIVKHYLNPLREEDIDIDKYLDKNAYLNVEGSTCYKQLPFDKLYSFLQELRLPQVSNFDKWFHDTMHEMFLIKYVLYEPDCNKMCKITEAKTVNINDGNNIGVNESHDIKYWKVRYNSFLPKVKYDEPDSSRPLSGNVRRSPTRRQVDIQKYKHGVWIPQDSIPQTHILVKEYRKREFERLKQEEREKRLKSVQRSSKKRFANYKQKNTLDLFFNKHAYPIDKNTPSLKQIRSESYGSPRNNMADNTVLNSMKKRLFIHSSEDEDNSIPGGSGEEDEQDSSLIILEEKPAATCQLRLNTRTTLLPPESGISYNNNNTDFLNQHSPKKKHRTELTKLKPPFSLKDTTVKQTSFSEKDQYRTRSRIGSDSSNGDPMHVAINVSPLATENVCTYVHLDKPAPMLSLSHPFGNQPINRSNSLLDRITDEANEFLQELEDPGNSSDTSTISTTIKFNPETDKLITLAAGCFWGTEHMYRKYLGDKIVDCKVGFANGDETTKDKQDAVSYKRVCKGDTNFAEVLQISYNPTILSLKEIIDLFFRIHDPTTLNAQGPDVGTQYRSGIYTHSPEDRDQVLKLKEEWQFKWDNKILTEVQNIMNYYDAEEYHQLYLNRNPEGYACPTHYLREI</sequence>
<evidence type="ECO:0000256" key="5">
    <source>
        <dbReference type="ARBA" id="ARBA00030643"/>
    </source>
</evidence>
<dbReference type="EMBL" id="JAWIZZ010000051">
    <property type="protein sequence ID" value="KAK5778913.1"/>
    <property type="molecule type" value="Genomic_DNA"/>
</dbReference>
<accession>A0AAN7WFS3</accession>
<dbReference type="CDD" id="cd09870">
    <property type="entry name" value="PIN_YEN1"/>
    <property type="match status" value="1"/>
</dbReference>
<keyword evidence="11" id="KW-1185">Reference proteome</keyword>
<dbReference type="SUPFAM" id="SSF88723">
    <property type="entry name" value="PIN domain-like"/>
    <property type="match status" value="1"/>
</dbReference>
<dbReference type="InterPro" id="IPR036509">
    <property type="entry name" value="Met_Sox_Rdtase_MsrA_sf"/>
</dbReference>
<name>A0AAN7WFS3_9SACH</name>
<dbReference type="InterPro" id="IPR002569">
    <property type="entry name" value="Met_Sox_Rdtase_MsrA_dom"/>
</dbReference>
<evidence type="ECO:0000313" key="11">
    <source>
        <dbReference type="Proteomes" id="UP001306508"/>
    </source>
</evidence>
<dbReference type="Pfam" id="PF01625">
    <property type="entry name" value="PMSR"/>
    <property type="match status" value="1"/>
</dbReference>
<dbReference type="Gene3D" id="3.40.50.1010">
    <property type="entry name" value="5'-nuclease"/>
    <property type="match status" value="2"/>
</dbReference>
<protein>
    <recommendedName>
        <fullName evidence="2">peptide-methionine (S)-S-oxide reductase</fullName>
        <ecNumber evidence="2">1.8.4.11</ecNumber>
    </recommendedName>
    <alternativeName>
        <fullName evidence="5">Peptide-methionine (S)-S-oxide reductase</fullName>
    </alternativeName>
    <alternativeName>
        <fullName evidence="4">Protein-methionine-S-oxide reductase</fullName>
    </alternativeName>
</protein>
<evidence type="ECO:0000259" key="9">
    <source>
        <dbReference type="SMART" id="SM00484"/>
    </source>
</evidence>
<proteinExistence type="inferred from homology"/>
<dbReference type="Pfam" id="PF00867">
    <property type="entry name" value="XPG_I"/>
    <property type="match status" value="1"/>
</dbReference>
<gene>
    <name evidence="10" type="ORF">RI543_003841</name>
</gene>
<evidence type="ECO:0000256" key="8">
    <source>
        <dbReference type="SAM" id="MobiDB-lite"/>
    </source>
</evidence>
<comment type="caution">
    <text evidence="10">The sequence shown here is derived from an EMBL/GenBank/DDBJ whole genome shotgun (WGS) entry which is preliminary data.</text>
</comment>
<dbReference type="PANTHER" id="PTHR42799">
    <property type="entry name" value="MITOCHONDRIAL PEPTIDE METHIONINE SULFOXIDE REDUCTASE"/>
    <property type="match status" value="1"/>
</dbReference>
<evidence type="ECO:0000256" key="3">
    <source>
        <dbReference type="ARBA" id="ARBA00023002"/>
    </source>
</evidence>
<dbReference type="SMART" id="SM00484">
    <property type="entry name" value="XPGI"/>
    <property type="match status" value="1"/>
</dbReference>
<dbReference type="FunFam" id="3.30.1060.10:FF:000006">
    <property type="entry name" value="Peptide methionine sulfoxide reductase"/>
    <property type="match status" value="1"/>
</dbReference>
<dbReference type="PANTHER" id="PTHR42799:SF2">
    <property type="entry name" value="MITOCHONDRIAL PEPTIDE METHIONINE SULFOXIDE REDUCTASE"/>
    <property type="match status" value="1"/>
</dbReference>
<dbReference type="InterPro" id="IPR036279">
    <property type="entry name" value="5-3_exonuclease_C_sf"/>
</dbReference>
<dbReference type="InterPro" id="IPR006086">
    <property type="entry name" value="XPG-I_dom"/>
</dbReference>
<dbReference type="GO" id="GO:0034599">
    <property type="term" value="P:cellular response to oxidative stress"/>
    <property type="evidence" value="ECO:0007669"/>
    <property type="project" value="UniProtKB-ARBA"/>
</dbReference>
<dbReference type="GO" id="GO:0008113">
    <property type="term" value="F:peptide-methionine (S)-S-oxide reductase activity"/>
    <property type="evidence" value="ECO:0007669"/>
    <property type="project" value="UniProtKB-EC"/>
</dbReference>
<dbReference type="Gene3D" id="3.30.1060.10">
    <property type="entry name" value="Peptide methionine sulphoxide reductase MsrA"/>
    <property type="match status" value="1"/>
</dbReference>
<dbReference type="GO" id="GO:0004518">
    <property type="term" value="F:nuclease activity"/>
    <property type="evidence" value="ECO:0007669"/>
    <property type="project" value="InterPro"/>
</dbReference>
<keyword evidence="3" id="KW-0560">Oxidoreductase</keyword>
<evidence type="ECO:0000256" key="7">
    <source>
        <dbReference type="ARBA" id="ARBA00048782"/>
    </source>
</evidence>
<evidence type="ECO:0000256" key="4">
    <source>
        <dbReference type="ARBA" id="ARBA00030273"/>
    </source>
</evidence>
<dbReference type="GO" id="GO:0005737">
    <property type="term" value="C:cytoplasm"/>
    <property type="evidence" value="ECO:0007669"/>
    <property type="project" value="TreeGrafter"/>
</dbReference>
<dbReference type="NCBIfam" id="TIGR00401">
    <property type="entry name" value="msrA"/>
    <property type="match status" value="1"/>
</dbReference>
<dbReference type="Proteomes" id="UP001306508">
    <property type="component" value="Unassembled WGS sequence"/>
</dbReference>
<feature type="domain" description="XPG-I" evidence="9">
    <location>
        <begin position="125"/>
        <end position="202"/>
    </location>
</feature>
<evidence type="ECO:0000256" key="6">
    <source>
        <dbReference type="ARBA" id="ARBA00047806"/>
    </source>
</evidence>
<comment type="similarity">
    <text evidence="1">Belongs to the MsrA Met sulfoxide reductase family.</text>
</comment>
<dbReference type="HAMAP" id="MF_01401">
    <property type="entry name" value="MsrA"/>
    <property type="match status" value="1"/>
</dbReference>
<dbReference type="AlphaFoldDB" id="A0AAN7WFS3"/>
<reference evidence="11" key="1">
    <citation type="submission" date="2023-07" db="EMBL/GenBank/DDBJ databases">
        <title>A draft genome of Kazachstania heterogenica Y-27499.</title>
        <authorList>
            <person name="Donic C."/>
            <person name="Kralova J.S."/>
            <person name="Fidel L."/>
            <person name="Ben-Dor S."/>
            <person name="Jung S."/>
        </authorList>
    </citation>
    <scope>NUCLEOTIDE SEQUENCE [LARGE SCALE GENOMIC DNA]</scope>
    <source>
        <strain evidence="11">Y27499</strain>
    </source>
</reference>
<feature type="region of interest" description="Disordered" evidence="8">
    <location>
        <begin position="674"/>
        <end position="702"/>
    </location>
</feature>